<accession>A0ACB7EEA6</accession>
<proteinExistence type="predicted"/>
<organism evidence="1 2">
    <name type="scientific">Nibea albiflora</name>
    <name type="common">Yellow drum</name>
    <name type="synonym">Corvina albiflora</name>
    <dbReference type="NCBI Taxonomy" id="240163"/>
    <lineage>
        <taxon>Eukaryota</taxon>
        <taxon>Metazoa</taxon>
        <taxon>Chordata</taxon>
        <taxon>Craniata</taxon>
        <taxon>Vertebrata</taxon>
        <taxon>Euteleostomi</taxon>
        <taxon>Actinopterygii</taxon>
        <taxon>Neopterygii</taxon>
        <taxon>Teleostei</taxon>
        <taxon>Neoteleostei</taxon>
        <taxon>Acanthomorphata</taxon>
        <taxon>Eupercaria</taxon>
        <taxon>Sciaenidae</taxon>
        <taxon>Nibea</taxon>
    </lineage>
</organism>
<dbReference type="Proteomes" id="UP000805704">
    <property type="component" value="Chromosome 8"/>
</dbReference>
<evidence type="ECO:0000313" key="1">
    <source>
        <dbReference type="EMBL" id="KAG8000472.1"/>
    </source>
</evidence>
<protein>
    <submittedName>
        <fullName evidence="1">Uncharacterized protein</fullName>
    </submittedName>
</protein>
<sequence>MEAAAYGLGNWINSSRRVRDWSPRQMFQRLEDLLLLSDAEVIVCDRAGSQSNVRMCFNVQKSSCSLTSRKKRHEISKSDKSRRTEDGRGSQ</sequence>
<dbReference type="EMBL" id="CM024796">
    <property type="protein sequence ID" value="KAG8000472.1"/>
    <property type="molecule type" value="Genomic_DNA"/>
</dbReference>
<name>A0ACB7EEA6_NIBAL</name>
<keyword evidence="2" id="KW-1185">Reference proteome</keyword>
<evidence type="ECO:0000313" key="2">
    <source>
        <dbReference type="Proteomes" id="UP000805704"/>
    </source>
</evidence>
<comment type="caution">
    <text evidence="1">The sequence shown here is derived from an EMBL/GenBank/DDBJ whole genome shotgun (WGS) entry which is preliminary data.</text>
</comment>
<reference evidence="1" key="1">
    <citation type="submission" date="2020-04" db="EMBL/GenBank/DDBJ databases">
        <title>A chromosome-scale assembly and high-density genetic map of the yellow drum (Nibea albiflora) genome.</title>
        <authorList>
            <person name="Xu D."/>
            <person name="Zhang W."/>
            <person name="Chen R."/>
            <person name="Tan P."/>
            <person name="Wang L."/>
            <person name="Song H."/>
            <person name="Tian L."/>
            <person name="Zhu Q."/>
            <person name="Wang B."/>
        </authorList>
    </citation>
    <scope>NUCLEOTIDE SEQUENCE</scope>
    <source>
        <strain evidence="1">ZJHYS-2018</strain>
    </source>
</reference>
<gene>
    <name evidence="1" type="ORF">GBF38_016821</name>
</gene>